<dbReference type="PANTHER" id="PTHR32322">
    <property type="entry name" value="INNER MEMBRANE TRANSPORTER"/>
    <property type="match status" value="1"/>
</dbReference>
<dbReference type="GO" id="GO:0005886">
    <property type="term" value="C:plasma membrane"/>
    <property type="evidence" value="ECO:0007669"/>
    <property type="project" value="UniProtKB-SubCell"/>
</dbReference>
<proteinExistence type="predicted"/>
<feature type="transmembrane region" description="Helical" evidence="6">
    <location>
        <begin position="76"/>
        <end position="95"/>
    </location>
</feature>
<keyword evidence="2" id="KW-1003">Cell membrane</keyword>
<dbReference type="Pfam" id="PF00892">
    <property type="entry name" value="EamA"/>
    <property type="match status" value="2"/>
</dbReference>
<dbReference type="SUPFAM" id="SSF103481">
    <property type="entry name" value="Multidrug resistance efflux transporter EmrE"/>
    <property type="match status" value="2"/>
</dbReference>
<dbReference type="AlphaFoldDB" id="A0A238XNL8"/>
<evidence type="ECO:0000256" key="5">
    <source>
        <dbReference type="ARBA" id="ARBA00023136"/>
    </source>
</evidence>
<dbReference type="InterPro" id="IPR037185">
    <property type="entry name" value="EmrE-like"/>
</dbReference>
<feature type="transmembrane region" description="Helical" evidence="6">
    <location>
        <begin position="107"/>
        <end position="123"/>
    </location>
</feature>
<keyword evidence="5 6" id="KW-0472">Membrane</keyword>
<feature type="domain" description="EamA" evidence="7">
    <location>
        <begin position="159"/>
        <end position="287"/>
    </location>
</feature>
<dbReference type="EMBL" id="FZOC01000001">
    <property type="protein sequence ID" value="SNR60131.1"/>
    <property type="molecule type" value="Genomic_DNA"/>
</dbReference>
<dbReference type="InterPro" id="IPR000620">
    <property type="entry name" value="EamA_dom"/>
</dbReference>
<dbReference type="PANTHER" id="PTHR32322:SF18">
    <property type="entry name" value="S-ADENOSYLMETHIONINE_S-ADENOSYLHOMOCYSTEINE TRANSPORTER"/>
    <property type="match status" value="1"/>
</dbReference>
<protein>
    <submittedName>
        <fullName evidence="8">Permease of the drug/metabolite transporter (DMT) superfamily</fullName>
    </submittedName>
</protein>
<comment type="subcellular location">
    <subcellularLocation>
        <location evidence="1">Cell membrane</location>
        <topology evidence="1">Multi-pass membrane protein</topology>
    </subcellularLocation>
</comment>
<sequence length="297" mass="31772">MPDASRQRLAYMYGLATVLIWSTVATAFKIALRSLEPVQLLLVADAVSIVTLFGLLALTGKLVLLRSLSAADLLRNCVLGALNPFLYYLVLFKAYSLLPAQVAQPLNYTWAVTLSILSVPLLGQKLSRRDLAAICISYLGVVALSAQGELDGVALGNPLGILLALGSTIIWALYWIGNTRNSTDPILALLVNFVAALPLILAATLITSGLPAWDNPGLAAAAYVGVFEMGVSFVLWLKAMRLTDSTARIGNLIFLSPFLSLAFIHLILGERIHPTTYLGLAFILAGNLIGRKKTVPG</sequence>
<name>A0A238XNL8_9BACT</name>
<evidence type="ECO:0000313" key="9">
    <source>
        <dbReference type="Proteomes" id="UP000198324"/>
    </source>
</evidence>
<evidence type="ECO:0000256" key="2">
    <source>
        <dbReference type="ARBA" id="ARBA00022475"/>
    </source>
</evidence>
<dbReference type="RefSeq" id="WP_235641449.1">
    <property type="nucleotide sequence ID" value="NZ_FZOC01000001.1"/>
</dbReference>
<accession>A0A238XNL8</accession>
<feature type="transmembrane region" description="Helical" evidence="6">
    <location>
        <begin position="186"/>
        <end position="206"/>
    </location>
</feature>
<dbReference type="InterPro" id="IPR050638">
    <property type="entry name" value="AA-Vitamin_Transporters"/>
</dbReference>
<evidence type="ECO:0000259" key="7">
    <source>
        <dbReference type="Pfam" id="PF00892"/>
    </source>
</evidence>
<feature type="transmembrane region" description="Helical" evidence="6">
    <location>
        <begin position="12"/>
        <end position="32"/>
    </location>
</feature>
<feature type="domain" description="EamA" evidence="7">
    <location>
        <begin position="9"/>
        <end position="145"/>
    </location>
</feature>
<keyword evidence="4 6" id="KW-1133">Transmembrane helix</keyword>
<feature type="transmembrane region" description="Helical" evidence="6">
    <location>
        <begin position="154"/>
        <end position="174"/>
    </location>
</feature>
<feature type="transmembrane region" description="Helical" evidence="6">
    <location>
        <begin position="249"/>
        <end position="268"/>
    </location>
</feature>
<dbReference type="Proteomes" id="UP000198324">
    <property type="component" value="Unassembled WGS sequence"/>
</dbReference>
<evidence type="ECO:0000256" key="4">
    <source>
        <dbReference type="ARBA" id="ARBA00022989"/>
    </source>
</evidence>
<evidence type="ECO:0000313" key="8">
    <source>
        <dbReference type="EMBL" id="SNR60131.1"/>
    </source>
</evidence>
<evidence type="ECO:0000256" key="3">
    <source>
        <dbReference type="ARBA" id="ARBA00022692"/>
    </source>
</evidence>
<feature type="transmembrane region" description="Helical" evidence="6">
    <location>
        <begin position="38"/>
        <end position="64"/>
    </location>
</feature>
<keyword evidence="9" id="KW-1185">Reference proteome</keyword>
<evidence type="ECO:0000256" key="6">
    <source>
        <dbReference type="SAM" id="Phobius"/>
    </source>
</evidence>
<feature type="transmembrane region" description="Helical" evidence="6">
    <location>
        <begin position="218"/>
        <end position="237"/>
    </location>
</feature>
<feature type="transmembrane region" description="Helical" evidence="6">
    <location>
        <begin position="130"/>
        <end position="148"/>
    </location>
</feature>
<gene>
    <name evidence="8" type="ORF">SAMN04488503_0274</name>
</gene>
<reference evidence="8 9" key="1">
    <citation type="submission" date="2017-06" db="EMBL/GenBank/DDBJ databases">
        <authorList>
            <person name="Kim H.J."/>
            <person name="Triplett B.A."/>
        </authorList>
    </citation>
    <scope>NUCLEOTIDE SEQUENCE [LARGE SCALE GENOMIC DNA]</scope>
    <source>
        <strain evidence="8 9">DSM 13116</strain>
    </source>
</reference>
<feature type="transmembrane region" description="Helical" evidence="6">
    <location>
        <begin position="274"/>
        <end position="290"/>
    </location>
</feature>
<keyword evidence="3 6" id="KW-0812">Transmembrane</keyword>
<evidence type="ECO:0000256" key="1">
    <source>
        <dbReference type="ARBA" id="ARBA00004651"/>
    </source>
</evidence>
<organism evidence="8 9">
    <name type="scientific">Humidesulfovibrio mexicanus</name>
    <dbReference type="NCBI Taxonomy" id="147047"/>
    <lineage>
        <taxon>Bacteria</taxon>
        <taxon>Pseudomonadati</taxon>
        <taxon>Thermodesulfobacteriota</taxon>
        <taxon>Desulfovibrionia</taxon>
        <taxon>Desulfovibrionales</taxon>
        <taxon>Desulfovibrionaceae</taxon>
        <taxon>Humidesulfovibrio</taxon>
    </lineage>
</organism>